<proteinExistence type="predicted"/>
<evidence type="ECO:0000256" key="1">
    <source>
        <dbReference type="SAM" id="Phobius"/>
    </source>
</evidence>
<dbReference type="OrthoDB" id="199365at2"/>
<sequence length="115" mass="12837">MKPSYLKSTKLLRRSDPDPEDPLVGVANLFDLGLVFIVGLLLTLFTAYGLTDLFSEKSEFTILKKDARGQLEIITKKGRDIRAMRVTGKKAEGLGERLGTAYRLQDGTMVYVPEE</sequence>
<gene>
    <name evidence="2" type="ORF">SAMN05660836_00277</name>
</gene>
<evidence type="ECO:0008006" key="4">
    <source>
        <dbReference type="Google" id="ProtNLM"/>
    </source>
</evidence>
<dbReference type="STRING" id="39841.SAMN05660836_00277"/>
<evidence type="ECO:0000313" key="3">
    <source>
        <dbReference type="Proteomes" id="UP000199611"/>
    </source>
</evidence>
<evidence type="ECO:0000313" key="2">
    <source>
        <dbReference type="EMBL" id="SFM44692.1"/>
    </source>
</evidence>
<dbReference type="EMBL" id="FOUU01000001">
    <property type="protein sequence ID" value="SFM44692.1"/>
    <property type="molecule type" value="Genomic_DNA"/>
</dbReference>
<keyword evidence="3" id="KW-1185">Reference proteome</keyword>
<organism evidence="2 3">
    <name type="scientific">Thermodesulforhabdus norvegica</name>
    <dbReference type="NCBI Taxonomy" id="39841"/>
    <lineage>
        <taxon>Bacteria</taxon>
        <taxon>Pseudomonadati</taxon>
        <taxon>Thermodesulfobacteriota</taxon>
        <taxon>Syntrophobacteria</taxon>
        <taxon>Syntrophobacterales</taxon>
        <taxon>Thermodesulforhabdaceae</taxon>
        <taxon>Thermodesulforhabdus</taxon>
    </lineage>
</organism>
<reference evidence="3" key="1">
    <citation type="submission" date="2016-10" db="EMBL/GenBank/DDBJ databases">
        <authorList>
            <person name="Varghese N."/>
            <person name="Submissions S."/>
        </authorList>
    </citation>
    <scope>NUCLEOTIDE SEQUENCE [LARGE SCALE GENOMIC DNA]</scope>
    <source>
        <strain evidence="3">DSM 9990</strain>
    </source>
</reference>
<accession>A0A1I4QX77</accession>
<dbReference type="InterPro" id="IPR018676">
    <property type="entry name" value="DUF2149"/>
</dbReference>
<keyword evidence="1" id="KW-0812">Transmembrane</keyword>
<protein>
    <recommendedName>
        <fullName evidence="4">DUF2149 domain-containing protein</fullName>
    </recommendedName>
</protein>
<dbReference type="Proteomes" id="UP000199611">
    <property type="component" value="Unassembled WGS sequence"/>
</dbReference>
<dbReference type="RefSeq" id="WP_093392896.1">
    <property type="nucleotide sequence ID" value="NZ_FOUU01000001.1"/>
</dbReference>
<name>A0A1I4QX77_9BACT</name>
<dbReference type="Pfam" id="PF09919">
    <property type="entry name" value="DUF2149"/>
    <property type="match status" value="1"/>
</dbReference>
<keyword evidence="1" id="KW-1133">Transmembrane helix</keyword>
<keyword evidence="1" id="KW-0472">Membrane</keyword>
<feature type="transmembrane region" description="Helical" evidence="1">
    <location>
        <begin position="29"/>
        <end position="50"/>
    </location>
</feature>
<dbReference type="AlphaFoldDB" id="A0A1I4QX77"/>